<evidence type="ECO:0008006" key="4">
    <source>
        <dbReference type="Google" id="ProtNLM"/>
    </source>
</evidence>
<proteinExistence type="predicted"/>
<feature type="compositionally biased region" description="Polar residues" evidence="1">
    <location>
        <begin position="312"/>
        <end position="326"/>
    </location>
</feature>
<sequence>MTSRLNGKTGNTPLLPTIPSPPPITITTTSTSRNALRAAADFFPLVKMSYTPPATRTRSHTPSILTKDRIRRLTGQRCWLCHVTGGKNIAHLLDRSDPALLDLYVRDGLLETTNINSEANVFLPCPLEPFLRAKQDFQAARRDNPRAKRTRFSRGHLFQPYLIREGHINFAKGNIGDPRRWHGDPMIAILRSYALLHGLQRVSVDNGGAPPEVAAMYVTLIGLYGTAAPDPAILDTITLQPVVSPDEKLSATRAGKRPAETRDLSDVESVATSPTAAEGRGLWALFKLPLKRSRRLEEAGSVSEAASEAPSDQTGYSHDTQLTSAVVPSERVAKRARFSEDLSHDGVVRWDDATPGKWSPGMDI</sequence>
<keyword evidence="3" id="KW-1185">Reference proteome</keyword>
<dbReference type="Proteomes" id="UP001447188">
    <property type="component" value="Unassembled WGS sequence"/>
</dbReference>
<protein>
    <recommendedName>
        <fullName evidence="4">HNH nuclease domain-containing protein</fullName>
    </recommendedName>
</protein>
<accession>A0ABR3GG63</accession>
<feature type="region of interest" description="Disordered" evidence="1">
    <location>
        <begin position="1"/>
        <end position="24"/>
    </location>
</feature>
<gene>
    <name evidence="2" type="ORF">Q9L58_006560</name>
</gene>
<name>A0ABR3GG63_9PEZI</name>
<dbReference type="EMBL" id="JBBBZM010000092">
    <property type="protein sequence ID" value="KAL0634541.1"/>
    <property type="molecule type" value="Genomic_DNA"/>
</dbReference>
<comment type="caution">
    <text evidence="2">The sequence shown here is derived from an EMBL/GenBank/DDBJ whole genome shotgun (WGS) entry which is preliminary data.</text>
</comment>
<feature type="region of interest" description="Disordered" evidence="1">
    <location>
        <begin position="245"/>
        <end position="272"/>
    </location>
</feature>
<reference evidence="2 3" key="1">
    <citation type="submission" date="2024-02" db="EMBL/GenBank/DDBJ databases">
        <title>Discinaceae phylogenomics.</title>
        <authorList>
            <person name="Dirks A.C."/>
            <person name="James T.Y."/>
        </authorList>
    </citation>
    <scope>NUCLEOTIDE SEQUENCE [LARGE SCALE GENOMIC DNA]</scope>
    <source>
        <strain evidence="2 3">ACD0624</strain>
    </source>
</reference>
<evidence type="ECO:0000313" key="3">
    <source>
        <dbReference type="Proteomes" id="UP001447188"/>
    </source>
</evidence>
<feature type="compositionally biased region" description="Polar residues" evidence="1">
    <location>
        <begin position="1"/>
        <end position="11"/>
    </location>
</feature>
<evidence type="ECO:0000313" key="2">
    <source>
        <dbReference type="EMBL" id="KAL0634541.1"/>
    </source>
</evidence>
<organism evidence="2 3">
    <name type="scientific">Discina gigas</name>
    <dbReference type="NCBI Taxonomy" id="1032678"/>
    <lineage>
        <taxon>Eukaryota</taxon>
        <taxon>Fungi</taxon>
        <taxon>Dikarya</taxon>
        <taxon>Ascomycota</taxon>
        <taxon>Pezizomycotina</taxon>
        <taxon>Pezizomycetes</taxon>
        <taxon>Pezizales</taxon>
        <taxon>Discinaceae</taxon>
        <taxon>Discina</taxon>
    </lineage>
</organism>
<evidence type="ECO:0000256" key="1">
    <source>
        <dbReference type="SAM" id="MobiDB-lite"/>
    </source>
</evidence>
<feature type="compositionally biased region" description="Low complexity" evidence="1">
    <location>
        <begin position="299"/>
        <end position="311"/>
    </location>
</feature>
<feature type="region of interest" description="Disordered" evidence="1">
    <location>
        <begin position="299"/>
        <end position="328"/>
    </location>
</feature>